<keyword evidence="2 5" id="KW-0479">Metal-binding</keyword>
<organism evidence="7 8">
    <name type="scientific">Corallococcus exiguus</name>
    <dbReference type="NCBI Taxonomy" id="83462"/>
    <lineage>
        <taxon>Bacteria</taxon>
        <taxon>Pseudomonadati</taxon>
        <taxon>Myxococcota</taxon>
        <taxon>Myxococcia</taxon>
        <taxon>Myxococcales</taxon>
        <taxon>Cystobacterineae</taxon>
        <taxon>Myxococcaceae</taxon>
        <taxon>Corallococcus</taxon>
    </lineage>
</organism>
<keyword evidence="7" id="KW-0560">Oxidoreductase</keyword>
<protein>
    <submittedName>
        <fullName evidence="7">4-hydroxyphenylpyruvate dioxygenase</fullName>
        <ecNumber evidence="7">1.13.11.27</ecNumber>
    </submittedName>
</protein>
<dbReference type="RefSeq" id="WP_161662864.1">
    <property type="nucleotide sequence ID" value="NZ_CBCSLE010000036.1"/>
</dbReference>
<dbReference type="GO" id="GO:0003868">
    <property type="term" value="F:4-hydroxyphenylpyruvate dioxygenase activity"/>
    <property type="evidence" value="ECO:0007669"/>
    <property type="project" value="UniProtKB-EC"/>
</dbReference>
<dbReference type="InterPro" id="IPR037523">
    <property type="entry name" value="VOC_core"/>
</dbReference>
<keyword evidence="7" id="KW-0670">Pyruvate</keyword>
<dbReference type="CDD" id="cd08342">
    <property type="entry name" value="HPPD_N_like"/>
    <property type="match status" value="1"/>
</dbReference>
<keyword evidence="3" id="KW-0677">Repeat</keyword>
<feature type="binding site" evidence="5">
    <location>
        <position position="329"/>
    </location>
    <ligand>
        <name>Fe cation</name>
        <dbReference type="ChEBI" id="CHEBI:24875"/>
    </ligand>
</feature>
<evidence type="ECO:0000259" key="6">
    <source>
        <dbReference type="PROSITE" id="PS51819"/>
    </source>
</evidence>
<sequence>MKNVAVDEIEYIELCVGDLLQSTRFFTDALNFRRVAEGGPETGLEAQRCVLMQQGRCRVLLTQGLTPESPTSEYVQRHGDGVRDIALRTPDLVATYAHVIERGAHPVREPAILQDGHGRRVLKATVQAMGDVVHSLIEREGPWEGFLPPGLRAVDAPHAPAKELFSGLDHVAICLTPGTLDAMVRFYTEAFGFRQSHEENVKTHGSGMNSKVVQSPSGRICFPMQEPISHENPGQIGEFLARHGGPGVQHLAMLSPDIVASARQLRTQGIEFLDIPAAYYDRLEGRLGPIPLDLGPLREMGILVDRDAWGLLLQSFTRSVHPRQTLFFEAVERKDARGFGGANIRALYEAVEHELSRAQS</sequence>
<evidence type="ECO:0000256" key="4">
    <source>
        <dbReference type="ARBA" id="ARBA00023004"/>
    </source>
</evidence>
<dbReference type="SUPFAM" id="SSF54593">
    <property type="entry name" value="Glyoxalase/Bleomycin resistance protein/Dihydroxybiphenyl dioxygenase"/>
    <property type="match status" value="1"/>
</dbReference>
<feature type="domain" description="VOC" evidence="6">
    <location>
        <begin position="8"/>
        <end position="139"/>
    </location>
</feature>
<dbReference type="NCBIfam" id="TIGR01263">
    <property type="entry name" value="4HPPD"/>
    <property type="match status" value="1"/>
</dbReference>
<dbReference type="PANTHER" id="PTHR11959">
    <property type="entry name" value="4-HYDROXYPHENYLPYRUVATE DIOXYGENASE"/>
    <property type="match status" value="1"/>
</dbReference>
<dbReference type="PANTHER" id="PTHR11959:SF1">
    <property type="entry name" value="4-HYDROXYPHENYLPYRUVATE DIOXYGENASE"/>
    <property type="match status" value="1"/>
</dbReference>
<reference evidence="7 8" key="1">
    <citation type="submission" date="2020-01" db="EMBL/GenBank/DDBJ databases">
        <title>The draft genome sequence of Corallococcus exiguus DSM 14696.</title>
        <authorList>
            <person name="Zhang X."/>
            <person name="Zhu H."/>
        </authorList>
    </citation>
    <scope>NUCLEOTIDE SEQUENCE [LARGE SCALE GENOMIC DNA]</scope>
    <source>
        <strain evidence="7 8">DSM 14696</strain>
    </source>
</reference>
<keyword evidence="8" id="KW-1185">Reference proteome</keyword>
<dbReference type="InterPro" id="IPR004360">
    <property type="entry name" value="Glyas_Fos-R_dOase_dom"/>
</dbReference>
<dbReference type="EC" id="1.13.11.27" evidence="7"/>
<accession>A0A7X4Y9X0</accession>
<evidence type="ECO:0000256" key="5">
    <source>
        <dbReference type="PIRSR" id="PIRSR009283-1"/>
    </source>
</evidence>
<dbReference type="Gene3D" id="3.10.180.10">
    <property type="entry name" value="2,3-Dihydroxybiphenyl 1,2-Dioxygenase, domain 1"/>
    <property type="match status" value="2"/>
</dbReference>
<dbReference type="CDD" id="cd07250">
    <property type="entry name" value="HPPD_C_like"/>
    <property type="match status" value="1"/>
</dbReference>
<evidence type="ECO:0000313" key="8">
    <source>
        <dbReference type="Proteomes" id="UP000537825"/>
    </source>
</evidence>
<feature type="binding site" evidence="5">
    <location>
        <position position="250"/>
    </location>
    <ligand>
        <name>Fe cation</name>
        <dbReference type="ChEBI" id="CHEBI:24875"/>
    </ligand>
</feature>
<keyword evidence="4 5" id="KW-0408">Iron</keyword>
<comment type="similarity">
    <text evidence="1">Belongs to the 4HPPD family.</text>
</comment>
<dbReference type="GO" id="GO:0006572">
    <property type="term" value="P:L-tyrosine catabolic process"/>
    <property type="evidence" value="ECO:0007669"/>
    <property type="project" value="TreeGrafter"/>
</dbReference>
<evidence type="ECO:0000256" key="3">
    <source>
        <dbReference type="ARBA" id="ARBA00022737"/>
    </source>
</evidence>
<dbReference type="InterPro" id="IPR041735">
    <property type="entry name" value="4OHPhenylPyrv_dOase_C"/>
</dbReference>
<dbReference type="InterPro" id="IPR029068">
    <property type="entry name" value="Glyas_Bleomycin-R_OHBP_Dase"/>
</dbReference>
<feature type="domain" description="VOC" evidence="6">
    <location>
        <begin position="167"/>
        <end position="318"/>
    </location>
</feature>
<dbReference type="PROSITE" id="PS51819">
    <property type="entry name" value="VOC"/>
    <property type="match status" value="2"/>
</dbReference>
<dbReference type="Pfam" id="PF00903">
    <property type="entry name" value="Glyoxalase"/>
    <property type="match status" value="2"/>
</dbReference>
<dbReference type="Proteomes" id="UP000537825">
    <property type="component" value="Unassembled WGS sequence"/>
</dbReference>
<dbReference type="EMBL" id="JAAAPK010000004">
    <property type="protein sequence ID" value="NBC41350.1"/>
    <property type="molecule type" value="Genomic_DNA"/>
</dbReference>
<dbReference type="GO" id="GO:0046872">
    <property type="term" value="F:metal ion binding"/>
    <property type="evidence" value="ECO:0007669"/>
    <property type="project" value="UniProtKB-KW"/>
</dbReference>
<comment type="cofactor">
    <cofactor evidence="5">
        <name>Fe cation</name>
        <dbReference type="ChEBI" id="CHEBI:24875"/>
    </cofactor>
    <text evidence="5">Binds 1 Fe cation per subunit.</text>
</comment>
<keyword evidence="7" id="KW-0223">Dioxygenase</keyword>
<evidence type="ECO:0000313" key="7">
    <source>
        <dbReference type="EMBL" id="NBC41350.1"/>
    </source>
</evidence>
<dbReference type="AlphaFoldDB" id="A0A7X4Y9X0"/>
<dbReference type="InterPro" id="IPR041736">
    <property type="entry name" value="4OHPhenylPyrv_dOase_N"/>
</dbReference>
<comment type="caution">
    <text evidence="7">The sequence shown here is derived from an EMBL/GenBank/DDBJ whole genome shotgun (WGS) entry which is preliminary data.</text>
</comment>
<evidence type="ECO:0000256" key="2">
    <source>
        <dbReference type="ARBA" id="ARBA00022723"/>
    </source>
</evidence>
<gene>
    <name evidence="7" type="primary">hppD</name>
    <name evidence="7" type="ORF">GTZ93_16095</name>
</gene>
<dbReference type="InterPro" id="IPR005956">
    <property type="entry name" value="4OHPhenylPyrv_dOase"/>
</dbReference>
<proteinExistence type="inferred from homology"/>
<evidence type="ECO:0000256" key="1">
    <source>
        <dbReference type="ARBA" id="ARBA00005877"/>
    </source>
</evidence>
<feature type="binding site" evidence="5">
    <location>
        <position position="170"/>
    </location>
    <ligand>
        <name>Fe cation</name>
        <dbReference type="ChEBI" id="CHEBI:24875"/>
    </ligand>
</feature>
<dbReference type="PIRSF" id="PIRSF009283">
    <property type="entry name" value="HPP_dOase"/>
    <property type="match status" value="1"/>
</dbReference>
<name>A0A7X4Y9X0_9BACT</name>